<accession>A0A835VEC4</accession>
<feature type="region of interest" description="Disordered" evidence="1">
    <location>
        <begin position="1"/>
        <end position="31"/>
    </location>
</feature>
<dbReference type="OrthoDB" id="196264at2759"/>
<evidence type="ECO:0000256" key="1">
    <source>
        <dbReference type="SAM" id="MobiDB-lite"/>
    </source>
</evidence>
<name>A0A835VEC4_VANPL</name>
<sequence length="117" mass="13015">MRVDTLAEEFKEKRGSTLVGSSTSWGSEDSVDDGMNEIRHICAPYRSGCRRPKKMEAGFPVDCADAESVLVSRSGNRGIRGERVLETEAGRNGRRCPSKRRRRDYEMAPICQGSLSC</sequence>
<feature type="compositionally biased region" description="Basic and acidic residues" evidence="1">
    <location>
        <begin position="1"/>
        <end position="15"/>
    </location>
</feature>
<comment type="caution">
    <text evidence="2">The sequence shown here is derived from an EMBL/GenBank/DDBJ whole genome shotgun (WGS) entry which is preliminary data.</text>
</comment>
<evidence type="ECO:0000313" key="2">
    <source>
        <dbReference type="EMBL" id="KAG0495682.1"/>
    </source>
</evidence>
<dbReference type="AlphaFoldDB" id="A0A835VEC4"/>
<organism evidence="2 3">
    <name type="scientific">Vanilla planifolia</name>
    <name type="common">Vanilla</name>
    <dbReference type="NCBI Taxonomy" id="51239"/>
    <lineage>
        <taxon>Eukaryota</taxon>
        <taxon>Viridiplantae</taxon>
        <taxon>Streptophyta</taxon>
        <taxon>Embryophyta</taxon>
        <taxon>Tracheophyta</taxon>
        <taxon>Spermatophyta</taxon>
        <taxon>Magnoliopsida</taxon>
        <taxon>Liliopsida</taxon>
        <taxon>Asparagales</taxon>
        <taxon>Orchidaceae</taxon>
        <taxon>Vanilloideae</taxon>
        <taxon>Vanilleae</taxon>
        <taxon>Vanilla</taxon>
    </lineage>
</organism>
<dbReference type="Proteomes" id="UP000636800">
    <property type="component" value="Chromosome 1"/>
</dbReference>
<dbReference type="EMBL" id="JADCNL010000001">
    <property type="protein sequence ID" value="KAG0495682.1"/>
    <property type="molecule type" value="Genomic_DNA"/>
</dbReference>
<reference evidence="2 3" key="1">
    <citation type="journal article" date="2020" name="Nat. Food">
        <title>A phased Vanilla planifolia genome enables genetic improvement of flavour and production.</title>
        <authorList>
            <person name="Hasing T."/>
            <person name="Tang H."/>
            <person name="Brym M."/>
            <person name="Khazi F."/>
            <person name="Huang T."/>
            <person name="Chambers A.H."/>
        </authorList>
    </citation>
    <scope>NUCLEOTIDE SEQUENCE [LARGE SCALE GENOMIC DNA]</scope>
    <source>
        <tissue evidence="2">Leaf</tissue>
    </source>
</reference>
<evidence type="ECO:0000313" key="3">
    <source>
        <dbReference type="Proteomes" id="UP000636800"/>
    </source>
</evidence>
<gene>
    <name evidence="2" type="ORF">HPP92_000373</name>
</gene>
<keyword evidence="3" id="KW-1185">Reference proteome</keyword>
<protein>
    <submittedName>
        <fullName evidence="2">Uncharacterized protein</fullName>
    </submittedName>
</protein>
<feature type="compositionally biased region" description="Polar residues" evidence="1">
    <location>
        <begin position="18"/>
        <end position="27"/>
    </location>
</feature>
<proteinExistence type="predicted"/>